<evidence type="ECO:0000256" key="6">
    <source>
        <dbReference type="ARBA" id="ARBA00034000"/>
    </source>
</evidence>
<dbReference type="PANTHER" id="PTHR30627:SF25">
    <property type="entry name" value="PENICILLIN-BINDING PROTEIN 3"/>
    <property type="match status" value="1"/>
</dbReference>
<evidence type="ECO:0000313" key="12">
    <source>
        <dbReference type="Proteomes" id="UP000198571"/>
    </source>
</evidence>
<evidence type="ECO:0000256" key="2">
    <source>
        <dbReference type="ARBA" id="ARBA00004752"/>
    </source>
</evidence>
<dbReference type="SUPFAM" id="SSF56601">
    <property type="entry name" value="beta-lactamase/transpeptidase-like"/>
    <property type="match status" value="1"/>
</dbReference>
<organism evidence="11 12">
    <name type="scientific">Salipaludibacillus aurantiacus</name>
    <dbReference type="NCBI Taxonomy" id="1601833"/>
    <lineage>
        <taxon>Bacteria</taxon>
        <taxon>Bacillati</taxon>
        <taxon>Bacillota</taxon>
        <taxon>Bacilli</taxon>
        <taxon>Bacillales</taxon>
        <taxon>Bacillaceae</taxon>
    </lineage>
</organism>
<feature type="chain" id="PRO_5011778088" description="serine-type D-Ala-D-Ala carboxypeptidase" evidence="7">
    <location>
        <begin position="24"/>
        <end position="687"/>
    </location>
</feature>
<gene>
    <name evidence="11" type="ORF">SAMN05518684_11570</name>
</gene>
<sequence length="687" mass="76770">MRHTTLFISLSALLLAGMTACTGDEPENPEETLEGYTEAWSEKAFSEMPDYLTENSRVEVAGFEWDFEERYDAIYGELGIDTINISFESVDFEEEEIDLDELEEIDYPVSVEMDTAAGVLSYDTEIALTKFIPGNEEEENEAEWGVEWDPSHFIKGMEEPEDTVSIETEQPARGGIFDRNGESLAVNGDIYQAGIVPERTEDLEETIEQFAEVLNLDEERVADLATRYPDNPDWNAPIQNLSIDDDRLEDLLEIPGVGAGKVEGRVYPHGESTGHLIGHIGSITAEDLEEREGEGYGSTSELGKNGIELLMEEELRGSPGMTVSINREDGELRETILETEPENGEDLYLTLDISIQDKMYGVLNNDSGAGVVMDPKTGETLALVSVPTFNSNLRYLQLPDPRAEDMEDINILFERRFQGAYSPGSVFKPLTAAAGLEEGTLDPEEELVIEGKQWQPDDSWGGYRVTRVNDEETNVDLQTAMMRSDNIYFARQTLDMGQESFEEWAGKFGFGEPFPYDFPLYSSTLANEDIENEILLADSGYGQGEVQVTPVHMTALYTMFLNDGNLIYPLLFSDGLQNENEGEMEELISPENAEIVRESLISVVEDADGTAYRSDAGHNRALAGKTGTAELKEEQTAEDGEQIGWYVSFDYEEEDYLTTIMVQNAEERGGSSYVVDLANEFWEKVEE</sequence>
<dbReference type="InterPro" id="IPR032710">
    <property type="entry name" value="NTF2-like_dom_sf"/>
</dbReference>
<name>A0A1H9WAG1_9BACI</name>
<reference evidence="12" key="1">
    <citation type="submission" date="2016-10" db="EMBL/GenBank/DDBJ databases">
        <authorList>
            <person name="Varghese N."/>
            <person name="Submissions S."/>
        </authorList>
    </citation>
    <scope>NUCLEOTIDE SEQUENCE [LARGE SCALE GENOMIC DNA]</scope>
    <source>
        <strain evidence="12">S9</strain>
    </source>
</reference>
<dbReference type="GO" id="GO:0009252">
    <property type="term" value="P:peptidoglycan biosynthetic process"/>
    <property type="evidence" value="ECO:0007669"/>
    <property type="project" value="UniProtKB-UniPathway"/>
</dbReference>
<dbReference type="InterPro" id="IPR007887">
    <property type="entry name" value="MecA_N"/>
</dbReference>
<dbReference type="Gene3D" id="3.10.450.100">
    <property type="entry name" value="NTF2-like, domain 1"/>
    <property type="match status" value="1"/>
</dbReference>
<dbReference type="GO" id="GO:0009002">
    <property type="term" value="F:serine-type D-Ala-D-Ala carboxypeptidase activity"/>
    <property type="evidence" value="ECO:0007669"/>
    <property type="project" value="UniProtKB-EC"/>
</dbReference>
<keyword evidence="7" id="KW-0732">Signal</keyword>
<dbReference type="Gene3D" id="3.90.1310.10">
    <property type="entry name" value="Penicillin-binding protein 2a (Domain 2)"/>
    <property type="match status" value="1"/>
</dbReference>
<dbReference type="SUPFAM" id="SSF56519">
    <property type="entry name" value="Penicillin binding protein dimerisation domain"/>
    <property type="match status" value="1"/>
</dbReference>
<feature type="domain" description="Penicillin-binding protein transpeptidase" evidence="8">
    <location>
        <begin position="368"/>
        <end position="680"/>
    </location>
</feature>
<keyword evidence="12" id="KW-1185">Reference proteome</keyword>
<dbReference type="Pfam" id="PF03717">
    <property type="entry name" value="PBP_dimer"/>
    <property type="match status" value="1"/>
</dbReference>
<evidence type="ECO:0000256" key="4">
    <source>
        <dbReference type="ARBA" id="ARBA00012448"/>
    </source>
</evidence>
<dbReference type="STRING" id="1601833.SAMN05518684_11570"/>
<comment type="pathway">
    <text evidence="2">Cell wall biogenesis; peptidoglycan biosynthesis.</text>
</comment>
<dbReference type="GO" id="GO:0071555">
    <property type="term" value="P:cell wall organization"/>
    <property type="evidence" value="ECO:0007669"/>
    <property type="project" value="TreeGrafter"/>
</dbReference>
<feature type="signal peptide" evidence="7">
    <location>
        <begin position="1"/>
        <end position="23"/>
    </location>
</feature>
<dbReference type="Pfam" id="PF05223">
    <property type="entry name" value="MecA_N"/>
    <property type="match status" value="1"/>
</dbReference>
<feature type="domain" description="Penicillin-binding protein dimerisation" evidence="9">
    <location>
        <begin position="169"/>
        <end position="332"/>
    </location>
</feature>
<dbReference type="GO" id="GO:0046677">
    <property type="term" value="P:response to antibiotic"/>
    <property type="evidence" value="ECO:0007669"/>
    <property type="project" value="InterPro"/>
</dbReference>
<dbReference type="InterPro" id="IPR036138">
    <property type="entry name" value="PBP_dimer_sf"/>
</dbReference>
<evidence type="ECO:0000259" key="9">
    <source>
        <dbReference type="Pfam" id="PF03717"/>
    </source>
</evidence>
<comment type="subcellular location">
    <subcellularLocation>
        <location evidence="1">Membrane</location>
    </subcellularLocation>
</comment>
<dbReference type="InterPro" id="IPR012338">
    <property type="entry name" value="Beta-lactam/transpept-like"/>
</dbReference>
<dbReference type="InterPro" id="IPR050515">
    <property type="entry name" value="Beta-lactam/transpept"/>
</dbReference>
<dbReference type="RefSeq" id="WP_093054429.1">
    <property type="nucleotide sequence ID" value="NZ_FOGT01000015.1"/>
</dbReference>
<dbReference type="PANTHER" id="PTHR30627">
    <property type="entry name" value="PEPTIDOGLYCAN D,D-TRANSPEPTIDASE"/>
    <property type="match status" value="1"/>
</dbReference>
<evidence type="ECO:0000259" key="8">
    <source>
        <dbReference type="Pfam" id="PF00905"/>
    </source>
</evidence>
<comment type="similarity">
    <text evidence="3">Belongs to the transpeptidase family.</text>
</comment>
<feature type="domain" description="NTF2-like N-terminal transpeptidase" evidence="10">
    <location>
        <begin position="28"/>
        <end position="159"/>
    </location>
</feature>
<dbReference type="EMBL" id="FOGT01000015">
    <property type="protein sequence ID" value="SES30667.1"/>
    <property type="molecule type" value="Genomic_DNA"/>
</dbReference>
<protein>
    <recommendedName>
        <fullName evidence="4">serine-type D-Ala-D-Ala carboxypeptidase</fullName>
        <ecNumber evidence="4">3.4.16.4</ecNumber>
    </recommendedName>
</protein>
<dbReference type="Gene3D" id="3.30.1390.30">
    <property type="entry name" value="Penicillin-binding protein 2a, domain 3"/>
    <property type="match status" value="1"/>
</dbReference>
<evidence type="ECO:0000256" key="1">
    <source>
        <dbReference type="ARBA" id="ARBA00004370"/>
    </source>
</evidence>
<keyword evidence="5" id="KW-0472">Membrane</keyword>
<dbReference type="InterPro" id="IPR005311">
    <property type="entry name" value="PBP_dimer"/>
</dbReference>
<comment type="catalytic activity">
    <reaction evidence="6">
        <text>Preferential cleavage: (Ac)2-L-Lys-D-Ala-|-D-Ala. Also transpeptidation of peptidyl-alanyl moieties that are N-acyl substituents of D-alanine.</text>
        <dbReference type="EC" id="3.4.16.4"/>
    </reaction>
</comment>
<dbReference type="SUPFAM" id="SSF54427">
    <property type="entry name" value="NTF2-like"/>
    <property type="match status" value="1"/>
</dbReference>
<dbReference type="GO" id="GO:0005886">
    <property type="term" value="C:plasma membrane"/>
    <property type="evidence" value="ECO:0007669"/>
    <property type="project" value="TreeGrafter"/>
</dbReference>
<dbReference type="PROSITE" id="PS51257">
    <property type="entry name" value="PROKAR_LIPOPROTEIN"/>
    <property type="match status" value="1"/>
</dbReference>
<dbReference type="GO" id="GO:0008658">
    <property type="term" value="F:penicillin binding"/>
    <property type="evidence" value="ECO:0007669"/>
    <property type="project" value="InterPro"/>
</dbReference>
<proteinExistence type="inferred from homology"/>
<dbReference type="AlphaFoldDB" id="A0A1H9WAG1"/>
<dbReference type="UniPathway" id="UPA00219"/>
<evidence type="ECO:0000256" key="7">
    <source>
        <dbReference type="SAM" id="SignalP"/>
    </source>
</evidence>
<dbReference type="OrthoDB" id="9766847at2"/>
<dbReference type="Gene3D" id="3.40.710.10">
    <property type="entry name" value="DD-peptidase/beta-lactamase superfamily"/>
    <property type="match status" value="1"/>
</dbReference>
<evidence type="ECO:0000256" key="3">
    <source>
        <dbReference type="ARBA" id="ARBA00007171"/>
    </source>
</evidence>
<evidence type="ECO:0000256" key="5">
    <source>
        <dbReference type="ARBA" id="ARBA00023136"/>
    </source>
</evidence>
<dbReference type="EC" id="3.4.16.4" evidence="4"/>
<evidence type="ECO:0000313" key="11">
    <source>
        <dbReference type="EMBL" id="SES30667.1"/>
    </source>
</evidence>
<dbReference type="Proteomes" id="UP000198571">
    <property type="component" value="Unassembled WGS sequence"/>
</dbReference>
<dbReference type="Pfam" id="PF00905">
    <property type="entry name" value="Transpeptidase"/>
    <property type="match status" value="1"/>
</dbReference>
<evidence type="ECO:0000259" key="10">
    <source>
        <dbReference type="Pfam" id="PF05223"/>
    </source>
</evidence>
<dbReference type="InterPro" id="IPR001460">
    <property type="entry name" value="PCN-bd_Tpept"/>
</dbReference>
<dbReference type="GO" id="GO:0071972">
    <property type="term" value="F:peptidoglycan L,D-transpeptidase activity"/>
    <property type="evidence" value="ECO:0007669"/>
    <property type="project" value="TreeGrafter"/>
</dbReference>
<accession>A0A1H9WAG1</accession>